<dbReference type="Gene3D" id="1.10.10.60">
    <property type="entry name" value="Homeodomain-like"/>
    <property type="match status" value="1"/>
</dbReference>
<dbReference type="InterPro" id="IPR050624">
    <property type="entry name" value="HTH-type_Tx_Regulator"/>
</dbReference>
<keyword evidence="5" id="KW-1185">Reference proteome</keyword>
<comment type="caution">
    <text evidence="4">The sequence shown here is derived from an EMBL/GenBank/DDBJ whole genome shotgun (WGS) entry which is preliminary data.</text>
</comment>
<name>A0A934UN02_9SPHI</name>
<gene>
    <name evidence="4" type="ORF">I5M19_08870</name>
</gene>
<dbReference type="InterPro" id="IPR001647">
    <property type="entry name" value="HTH_TetR"/>
</dbReference>
<dbReference type="Gene3D" id="1.10.357.10">
    <property type="entry name" value="Tetracycline Repressor, domain 2"/>
    <property type="match status" value="1"/>
</dbReference>
<sequence length="204" mass="23668">MSSGSDQQDVKREKILEASYQRFLHYGYSKTTMNEIAGDLSMSKALLYYYFPDKSELYLAVMRKLAGDYLGMLEAKFDHFTDLKEAFLFQVNTHHKFIVNNYNFFDALRLNEQNLPDNIWSIVNQIREAETKLLANTIKAEIEKGHIKHVANPEGIVDVFLDALHGIKVGNMSQKKMGFPQREHLELIHDKRLLLIDIFVKGLR</sequence>
<reference evidence="4" key="1">
    <citation type="submission" date="2020-12" db="EMBL/GenBank/DDBJ databases">
        <title>Bacterial novel species Mucilaginibacter sp. SD-g isolated from soil.</title>
        <authorList>
            <person name="Jung H.-Y."/>
        </authorList>
    </citation>
    <scope>NUCLEOTIDE SEQUENCE</scope>
    <source>
        <strain evidence="4">SD-g</strain>
    </source>
</reference>
<evidence type="ECO:0000259" key="3">
    <source>
        <dbReference type="PROSITE" id="PS50977"/>
    </source>
</evidence>
<protein>
    <submittedName>
        <fullName evidence="4">TetR/AcrR family transcriptional regulator</fullName>
    </submittedName>
</protein>
<dbReference type="InterPro" id="IPR009057">
    <property type="entry name" value="Homeodomain-like_sf"/>
</dbReference>
<dbReference type="PRINTS" id="PR00455">
    <property type="entry name" value="HTHTETR"/>
</dbReference>
<dbReference type="EMBL" id="JAEHFW010000001">
    <property type="protein sequence ID" value="MBK0379417.1"/>
    <property type="molecule type" value="Genomic_DNA"/>
</dbReference>
<evidence type="ECO:0000256" key="1">
    <source>
        <dbReference type="ARBA" id="ARBA00023125"/>
    </source>
</evidence>
<evidence type="ECO:0000313" key="5">
    <source>
        <dbReference type="Proteomes" id="UP000613193"/>
    </source>
</evidence>
<dbReference type="PROSITE" id="PS50977">
    <property type="entry name" value="HTH_TETR_2"/>
    <property type="match status" value="1"/>
</dbReference>
<dbReference type="PANTHER" id="PTHR43479">
    <property type="entry name" value="ACREF/ENVCD OPERON REPRESSOR-RELATED"/>
    <property type="match status" value="1"/>
</dbReference>
<dbReference type="RefSeq" id="WP_200065845.1">
    <property type="nucleotide sequence ID" value="NZ_JAEHFW010000001.1"/>
</dbReference>
<feature type="domain" description="HTH tetR-type" evidence="3">
    <location>
        <begin position="9"/>
        <end position="69"/>
    </location>
</feature>
<evidence type="ECO:0000256" key="2">
    <source>
        <dbReference type="PROSITE-ProRule" id="PRU00335"/>
    </source>
</evidence>
<proteinExistence type="predicted"/>
<dbReference type="Proteomes" id="UP000613193">
    <property type="component" value="Unassembled WGS sequence"/>
</dbReference>
<dbReference type="PANTHER" id="PTHR43479:SF11">
    <property type="entry name" value="ACREF_ENVCD OPERON REPRESSOR-RELATED"/>
    <property type="match status" value="1"/>
</dbReference>
<dbReference type="AlphaFoldDB" id="A0A934UN02"/>
<organism evidence="4 5">
    <name type="scientific">Mucilaginibacter segetis</name>
    <dbReference type="NCBI Taxonomy" id="2793071"/>
    <lineage>
        <taxon>Bacteria</taxon>
        <taxon>Pseudomonadati</taxon>
        <taxon>Bacteroidota</taxon>
        <taxon>Sphingobacteriia</taxon>
        <taxon>Sphingobacteriales</taxon>
        <taxon>Sphingobacteriaceae</taxon>
        <taxon>Mucilaginibacter</taxon>
    </lineage>
</organism>
<accession>A0A934UN02</accession>
<feature type="DNA-binding region" description="H-T-H motif" evidence="2">
    <location>
        <begin position="32"/>
        <end position="51"/>
    </location>
</feature>
<dbReference type="Pfam" id="PF00440">
    <property type="entry name" value="TetR_N"/>
    <property type="match status" value="1"/>
</dbReference>
<dbReference type="GO" id="GO:0003677">
    <property type="term" value="F:DNA binding"/>
    <property type="evidence" value="ECO:0007669"/>
    <property type="project" value="UniProtKB-UniRule"/>
</dbReference>
<evidence type="ECO:0000313" key="4">
    <source>
        <dbReference type="EMBL" id="MBK0379417.1"/>
    </source>
</evidence>
<dbReference type="SUPFAM" id="SSF46689">
    <property type="entry name" value="Homeodomain-like"/>
    <property type="match status" value="1"/>
</dbReference>
<keyword evidence="1 2" id="KW-0238">DNA-binding</keyword>